<dbReference type="RefSeq" id="WP_119372779.1">
    <property type="nucleotide sequence ID" value="NZ_CP040792.1"/>
</dbReference>
<sequence length="110" mass="11512">MLAALVGEAHFAAAIIHASSQPGSAAASDLVAVALEALLLSVRAGVYFRLAWPLRSSMSVLIVQLPVLGAFFAGKAVMFVVLVSVAIPLGIVGFIYLGLTERRRAGNRLH</sequence>
<evidence type="ECO:0000313" key="3">
    <source>
        <dbReference type="Proteomes" id="UP000265355"/>
    </source>
</evidence>
<keyword evidence="3" id="KW-1185">Reference proteome</keyword>
<reference evidence="2 3" key="1">
    <citation type="submission" date="2018-08" db="EMBL/GenBank/DDBJ databases">
        <title>Genome Sequence of Clavibacter michiganensis Subspecies type strains, and the Atypical Peach-Colored Strains Isolated from Tomato.</title>
        <authorList>
            <person name="Osdaghi E."/>
            <person name="Portier P."/>
            <person name="Briand M."/>
            <person name="Jacques M.-A."/>
        </authorList>
    </citation>
    <scope>NUCLEOTIDE SEQUENCE [LARGE SCALE GENOMIC DNA]</scope>
    <source>
        <strain evidence="2 3">CFBP 8216</strain>
    </source>
</reference>
<proteinExistence type="predicted"/>
<keyword evidence="1" id="KW-0812">Transmembrane</keyword>
<feature type="transmembrane region" description="Helical" evidence="1">
    <location>
        <begin position="79"/>
        <end position="99"/>
    </location>
</feature>
<dbReference type="Proteomes" id="UP000265355">
    <property type="component" value="Unassembled WGS sequence"/>
</dbReference>
<organism evidence="2 3">
    <name type="scientific">Clavibacter californiensis</name>
    <dbReference type="NCBI Taxonomy" id="1401995"/>
    <lineage>
        <taxon>Bacteria</taxon>
        <taxon>Bacillati</taxon>
        <taxon>Actinomycetota</taxon>
        <taxon>Actinomycetes</taxon>
        <taxon>Micrococcales</taxon>
        <taxon>Microbacteriaceae</taxon>
        <taxon>Clavibacter</taxon>
    </lineage>
</organism>
<keyword evidence="1" id="KW-0472">Membrane</keyword>
<gene>
    <name evidence="2" type="ORF">DZF98_05825</name>
</gene>
<keyword evidence="1" id="KW-1133">Transmembrane helix</keyword>
<evidence type="ECO:0000256" key="1">
    <source>
        <dbReference type="SAM" id="Phobius"/>
    </source>
</evidence>
<dbReference type="EMBL" id="QWEE01000062">
    <property type="protein sequence ID" value="RII92892.1"/>
    <property type="molecule type" value="Genomic_DNA"/>
</dbReference>
<comment type="caution">
    <text evidence="2">The sequence shown here is derived from an EMBL/GenBank/DDBJ whole genome shotgun (WGS) entry which is preliminary data.</text>
</comment>
<protein>
    <recommendedName>
        <fullName evidence="4">Integral membrane protein</fullName>
    </recommendedName>
</protein>
<evidence type="ECO:0008006" key="4">
    <source>
        <dbReference type="Google" id="ProtNLM"/>
    </source>
</evidence>
<evidence type="ECO:0000313" key="2">
    <source>
        <dbReference type="EMBL" id="RII92892.1"/>
    </source>
</evidence>
<feature type="transmembrane region" description="Helical" evidence="1">
    <location>
        <begin position="57"/>
        <end position="73"/>
    </location>
</feature>
<accession>A0ABX9N884</accession>
<name>A0ABX9N884_9MICO</name>